<accession>A0ABZ0YZQ0</accession>
<organism evidence="1 2">
    <name type="scientific">phage Lak_Megaphage_RVC_AP3_GC26</name>
    <dbReference type="NCBI Taxonomy" id="3109225"/>
    <lineage>
        <taxon>Viruses</taxon>
        <taxon>Duplodnaviria</taxon>
        <taxon>Heunggongvirae</taxon>
        <taxon>Uroviricota</taxon>
        <taxon>Caudoviricetes</taxon>
        <taxon>Caudoviricetes code 15 clade</taxon>
    </lineage>
</organism>
<evidence type="ECO:0000313" key="1">
    <source>
        <dbReference type="EMBL" id="WQJ51329.1"/>
    </source>
</evidence>
<evidence type="ECO:0008006" key="3">
    <source>
        <dbReference type="Google" id="ProtNLM"/>
    </source>
</evidence>
<reference evidence="1 2" key="1">
    <citation type="submission" date="2023-11" db="EMBL/GenBank/DDBJ databases">
        <authorList>
            <person name="Cook R."/>
            <person name="Crisci M."/>
            <person name="Pye H."/>
            <person name="Adriaenssens E."/>
            <person name="Santini J."/>
        </authorList>
    </citation>
    <scope>NUCLEOTIDE SEQUENCE [LARGE SCALE GENOMIC DNA]</scope>
    <source>
        <strain evidence="1">Lak_Megaphage_RVC_AP3_GC26</strain>
    </source>
</reference>
<dbReference type="Proteomes" id="UP001348805">
    <property type="component" value="Segment"/>
</dbReference>
<protein>
    <recommendedName>
        <fullName evidence="3">RNA ligase</fullName>
    </recommendedName>
</protein>
<name>A0ABZ0YZQ0_9CAUD</name>
<dbReference type="EMBL" id="OR769219">
    <property type="protein sequence ID" value="WQJ51329.1"/>
    <property type="molecule type" value="Genomic_DNA"/>
</dbReference>
<proteinExistence type="predicted"/>
<evidence type="ECO:0000313" key="2">
    <source>
        <dbReference type="Proteomes" id="UP001348805"/>
    </source>
</evidence>
<sequence length="380" mass="45334">MQHLYQFLQSKRLPVKEILSCNCQITEKVDGSAFQYYKHQNKVMYGKRPNAPYIPSKNIIDEFDLIMNNMYNNAYNIIHKNEDKIPSDIEILNFEIFDRNKDNHIIKYNGEYKNDIVILSGYDMFGCVLPECRLKEISELLDISCINLLYDDYFDEAYILSLMENKCDTEKIWYQILSLVDDKIDSKNVEGFVLTFNEHTDIENINRIVKVQSPMFHEKIMEHLDEEKNMKQAINLENIYNLFINNNDLNYNEDYNPVKKICQLYLALEIINKDFSNIENILKNIEILRNQEINIKLISEYYYMFPSRMEDIEYPTILKFLFLVFRNKRVKTPLWCSLDYQLNIVNPFIEKYIFGKKQTNSLINNIKNNLEYGNRNAKSV</sequence>
<keyword evidence="2" id="KW-1185">Reference proteome</keyword>